<sequence>MKGGEKLELLWYFVAGFFLFNSVPHLVKGITGQTHMTPFKRVSSPVLNVVWAFTNIVLGLYVLGAATGSGGLTLPWNADLSGINLWVFLTGGFAVGAYLASFWSNPKARLPWQKD</sequence>
<keyword evidence="1" id="KW-1133">Transmembrane helix</keyword>
<protein>
    <submittedName>
        <fullName evidence="2">Uncharacterized protein</fullName>
    </submittedName>
</protein>
<evidence type="ECO:0000313" key="2">
    <source>
        <dbReference type="EMBL" id="OGE25113.1"/>
    </source>
</evidence>
<dbReference type="AlphaFoldDB" id="A0A1F5J945"/>
<organism evidence="2 3">
    <name type="scientific">Candidatus Daviesbacteria bacterium RIFCSPHIGHO2_02_FULL_39_12</name>
    <dbReference type="NCBI Taxonomy" id="1797770"/>
    <lineage>
        <taxon>Bacteria</taxon>
        <taxon>Candidatus Daviesiibacteriota</taxon>
    </lineage>
</organism>
<proteinExistence type="predicted"/>
<keyword evidence="1" id="KW-0472">Membrane</keyword>
<gene>
    <name evidence="2" type="ORF">A3C26_02130</name>
</gene>
<feature type="transmembrane region" description="Helical" evidence="1">
    <location>
        <begin position="83"/>
        <end position="104"/>
    </location>
</feature>
<keyword evidence="1" id="KW-0812">Transmembrane</keyword>
<evidence type="ECO:0000313" key="3">
    <source>
        <dbReference type="Proteomes" id="UP000177042"/>
    </source>
</evidence>
<reference evidence="2 3" key="1">
    <citation type="journal article" date="2016" name="Nat. Commun.">
        <title>Thousands of microbial genomes shed light on interconnected biogeochemical processes in an aquifer system.</title>
        <authorList>
            <person name="Anantharaman K."/>
            <person name="Brown C.T."/>
            <person name="Hug L.A."/>
            <person name="Sharon I."/>
            <person name="Castelle C.J."/>
            <person name="Probst A.J."/>
            <person name="Thomas B.C."/>
            <person name="Singh A."/>
            <person name="Wilkins M.J."/>
            <person name="Karaoz U."/>
            <person name="Brodie E.L."/>
            <person name="Williams K.H."/>
            <person name="Hubbard S.S."/>
            <person name="Banfield J.F."/>
        </authorList>
    </citation>
    <scope>NUCLEOTIDE SEQUENCE [LARGE SCALE GENOMIC DNA]</scope>
</reference>
<dbReference type="Proteomes" id="UP000177042">
    <property type="component" value="Unassembled WGS sequence"/>
</dbReference>
<evidence type="ECO:0000256" key="1">
    <source>
        <dbReference type="SAM" id="Phobius"/>
    </source>
</evidence>
<feature type="transmembrane region" description="Helical" evidence="1">
    <location>
        <begin position="42"/>
        <end position="63"/>
    </location>
</feature>
<feature type="transmembrane region" description="Helical" evidence="1">
    <location>
        <begin position="12"/>
        <end position="30"/>
    </location>
</feature>
<name>A0A1F5J945_9BACT</name>
<accession>A0A1F5J945</accession>
<comment type="caution">
    <text evidence="2">The sequence shown here is derived from an EMBL/GenBank/DDBJ whole genome shotgun (WGS) entry which is preliminary data.</text>
</comment>
<dbReference type="EMBL" id="MFCX01000032">
    <property type="protein sequence ID" value="OGE25113.1"/>
    <property type="molecule type" value="Genomic_DNA"/>
</dbReference>